<gene>
    <name evidence="2" type="ORF">E2C01_002209</name>
</gene>
<dbReference type="EMBL" id="VSRR010000076">
    <property type="protein sequence ID" value="MPC09594.1"/>
    <property type="molecule type" value="Genomic_DNA"/>
</dbReference>
<name>A0A5B7CLL9_PORTR</name>
<evidence type="ECO:0000313" key="2">
    <source>
        <dbReference type="EMBL" id="MPC09594.1"/>
    </source>
</evidence>
<protein>
    <submittedName>
        <fullName evidence="2">Uncharacterized protein</fullName>
    </submittedName>
</protein>
<evidence type="ECO:0000256" key="1">
    <source>
        <dbReference type="SAM" id="MobiDB-lite"/>
    </source>
</evidence>
<reference evidence="2 3" key="1">
    <citation type="submission" date="2019-05" db="EMBL/GenBank/DDBJ databases">
        <title>Another draft genome of Portunus trituberculatus and its Hox gene families provides insights of decapod evolution.</title>
        <authorList>
            <person name="Jeong J.-H."/>
            <person name="Song I."/>
            <person name="Kim S."/>
            <person name="Choi T."/>
            <person name="Kim D."/>
            <person name="Ryu S."/>
            <person name="Kim W."/>
        </authorList>
    </citation>
    <scope>NUCLEOTIDE SEQUENCE [LARGE SCALE GENOMIC DNA]</scope>
    <source>
        <tissue evidence="2">Muscle</tissue>
    </source>
</reference>
<organism evidence="2 3">
    <name type="scientific">Portunus trituberculatus</name>
    <name type="common">Swimming crab</name>
    <name type="synonym">Neptunus trituberculatus</name>
    <dbReference type="NCBI Taxonomy" id="210409"/>
    <lineage>
        <taxon>Eukaryota</taxon>
        <taxon>Metazoa</taxon>
        <taxon>Ecdysozoa</taxon>
        <taxon>Arthropoda</taxon>
        <taxon>Crustacea</taxon>
        <taxon>Multicrustacea</taxon>
        <taxon>Malacostraca</taxon>
        <taxon>Eumalacostraca</taxon>
        <taxon>Eucarida</taxon>
        <taxon>Decapoda</taxon>
        <taxon>Pleocyemata</taxon>
        <taxon>Brachyura</taxon>
        <taxon>Eubrachyura</taxon>
        <taxon>Portunoidea</taxon>
        <taxon>Portunidae</taxon>
        <taxon>Portuninae</taxon>
        <taxon>Portunus</taxon>
    </lineage>
</organism>
<dbReference type="Proteomes" id="UP000324222">
    <property type="component" value="Unassembled WGS sequence"/>
</dbReference>
<feature type="region of interest" description="Disordered" evidence="1">
    <location>
        <begin position="1"/>
        <end position="81"/>
    </location>
</feature>
<accession>A0A5B7CLL9</accession>
<proteinExistence type="predicted"/>
<dbReference type="AlphaFoldDB" id="A0A5B7CLL9"/>
<sequence>MDDGGREGRVGGGALSNESLRQRLQQHARLAGSVAPSQGGGVDGDGCQDVASVSHCDPRLPTSLPQVSLDSLPPALKSYDH</sequence>
<keyword evidence="3" id="KW-1185">Reference proteome</keyword>
<feature type="compositionally biased region" description="Polar residues" evidence="1">
    <location>
        <begin position="16"/>
        <end position="25"/>
    </location>
</feature>
<evidence type="ECO:0000313" key="3">
    <source>
        <dbReference type="Proteomes" id="UP000324222"/>
    </source>
</evidence>
<comment type="caution">
    <text evidence="2">The sequence shown here is derived from an EMBL/GenBank/DDBJ whole genome shotgun (WGS) entry which is preliminary data.</text>
</comment>